<evidence type="ECO:0000313" key="3">
    <source>
        <dbReference type="EMBL" id="TMS38123.1"/>
    </source>
</evidence>
<dbReference type="SUPFAM" id="SSF52047">
    <property type="entry name" value="RNI-like"/>
    <property type="match status" value="1"/>
</dbReference>
<evidence type="ECO:0000256" key="2">
    <source>
        <dbReference type="ARBA" id="ARBA00022737"/>
    </source>
</evidence>
<keyword evidence="1" id="KW-0433">Leucine-rich repeat</keyword>
<accession>A0A4V6I899</accession>
<evidence type="ECO:0000256" key="1">
    <source>
        <dbReference type="ARBA" id="ARBA00022614"/>
    </source>
</evidence>
<evidence type="ECO:0000313" key="4">
    <source>
        <dbReference type="Proteomes" id="UP000298663"/>
    </source>
</evidence>
<protein>
    <recommendedName>
        <fullName evidence="5">Ubiquitin-like domain-containing protein</fullName>
    </recommendedName>
</protein>
<proteinExistence type="predicted"/>
<dbReference type="STRING" id="34508.A0A4V6I899"/>
<dbReference type="PANTHER" id="PTHR18849">
    <property type="entry name" value="LEUCINE RICH REPEAT PROTEIN"/>
    <property type="match status" value="1"/>
</dbReference>
<dbReference type="Gene3D" id="3.10.20.90">
    <property type="entry name" value="Phosphatidylinositol 3-kinase Catalytic Subunit, Chain A, domain 1"/>
    <property type="match status" value="1"/>
</dbReference>
<dbReference type="Proteomes" id="UP000298663">
    <property type="component" value="Chromosome X"/>
</dbReference>
<keyword evidence="4" id="KW-1185">Reference proteome</keyword>
<gene>
    <name evidence="3" type="ORF">L596_004918</name>
</gene>
<comment type="caution">
    <text evidence="3">The sequence shown here is derived from an EMBL/GenBank/DDBJ whole genome shotgun (WGS) entry which is preliminary data.</text>
</comment>
<dbReference type="InterPro" id="IPR032675">
    <property type="entry name" value="LRR_dom_sf"/>
</dbReference>
<organism evidence="3 4">
    <name type="scientific">Steinernema carpocapsae</name>
    <name type="common">Entomopathogenic nematode</name>
    <dbReference type="NCBI Taxonomy" id="34508"/>
    <lineage>
        <taxon>Eukaryota</taxon>
        <taxon>Metazoa</taxon>
        <taxon>Ecdysozoa</taxon>
        <taxon>Nematoda</taxon>
        <taxon>Chromadorea</taxon>
        <taxon>Rhabditida</taxon>
        <taxon>Tylenchina</taxon>
        <taxon>Panagrolaimomorpha</taxon>
        <taxon>Strongyloidoidea</taxon>
        <taxon>Steinernematidae</taxon>
        <taxon>Steinernema</taxon>
    </lineage>
</organism>
<name>A0A4V6I899_STECR</name>
<evidence type="ECO:0008006" key="5">
    <source>
        <dbReference type="Google" id="ProtNLM"/>
    </source>
</evidence>
<dbReference type="OrthoDB" id="5273213at2759"/>
<dbReference type="PANTHER" id="PTHR18849:SF0">
    <property type="entry name" value="CILIA- AND FLAGELLA-ASSOCIATED PROTEIN 410-RELATED"/>
    <property type="match status" value="1"/>
</dbReference>
<dbReference type="EMBL" id="AZBU02000001">
    <property type="protein sequence ID" value="TMS38123.1"/>
    <property type="molecule type" value="Genomic_DNA"/>
</dbReference>
<dbReference type="EMBL" id="CM016762">
    <property type="protein sequence ID" value="TMS38123.1"/>
    <property type="molecule type" value="Genomic_DNA"/>
</dbReference>
<reference evidence="3 4" key="2">
    <citation type="journal article" date="2019" name="G3 (Bethesda)">
        <title>Hybrid Assembly of the Genome of the Entomopathogenic Nematode Steinernema carpocapsae Identifies the X-Chromosome.</title>
        <authorList>
            <person name="Serra L."/>
            <person name="Macchietto M."/>
            <person name="Macias-Munoz A."/>
            <person name="McGill C.J."/>
            <person name="Rodriguez I.M."/>
            <person name="Rodriguez B."/>
            <person name="Murad R."/>
            <person name="Mortazavi A."/>
        </authorList>
    </citation>
    <scope>NUCLEOTIDE SEQUENCE [LARGE SCALE GENOMIC DNA]</scope>
    <source>
        <strain evidence="3 4">ALL</strain>
    </source>
</reference>
<keyword evidence="2" id="KW-0677">Repeat</keyword>
<dbReference type="Gene3D" id="3.80.10.10">
    <property type="entry name" value="Ribonuclease Inhibitor"/>
    <property type="match status" value="1"/>
</dbReference>
<dbReference type="AlphaFoldDB" id="A0A4V6I899"/>
<dbReference type="GO" id="GO:0007010">
    <property type="term" value="P:cytoskeleton organization"/>
    <property type="evidence" value="ECO:0007669"/>
    <property type="project" value="TreeGrafter"/>
</dbReference>
<reference evidence="3 4" key="1">
    <citation type="journal article" date="2015" name="Genome Biol.">
        <title>Comparative genomics of Steinernema reveals deeply conserved gene regulatory networks.</title>
        <authorList>
            <person name="Dillman A.R."/>
            <person name="Macchietto M."/>
            <person name="Porter C.F."/>
            <person name="Rogers A."/>
            <person name="Williams B."/>
            <person name="Antoshechkin I."/>
            <person name="Lee M.M."/>
            <person name="Goodwin Z."/>
            <person name="Lu X."/>
            <person name="Lewis E.E."/>
            <person name="Goodrich-Blair H."/>
            <person name="Stock S.P."/>
            <person name="Adams B.J."/>
            <person name="Sternberg P.W."/>
            <person name="Mortazavi A."/>
        </authorList>
    </citation>
    <scope>NUCLEOTIDE SEQUENCE [LARGE SCALE GENOMIC DNA]</scope>
    <source>
        <strain evidence="3 4">ALL</strain>
    </source>
</reference>
<sequence length="269" mass="30133">MIEVFLRAFPTVSELHLQETGLNGFTIDVSALENIATLSLEGNRLVSFENMSSLSRMPKLTKLNLAECKMSTIQFGESAGFPRLHTLCLSSNPILNWCSISEMSKLPSLDTLNIDHLPNNDSREILIAKLPNLKNLNHSAIGAVERRNAEIVYLNAFGRAPIADEHREDITRLKAIYGDPDEKVADPREMKLLNLKLSYKGKCLERSFPQNISIQKLIGVSSRLLRFVPSRVTMEAVDPDGCRTEVNSQLDRDLNFYGIDDGFTCIFSC</sequence>